<dbReference type="EMBL" id="BAAASZ010000031">
    <property type="protein sequence ID" value="GAA2456895.1"/>
    <property type="molecule type" value="Genomic_DNA"/>
</dbReference>
<keyword evidence="2" id="KW-1185">Reference proteome</keyword>
<dbReference type="InterPro" id="IPR038128">
    <property type="entry name" value="Gamma_PGA_hydro_sf"/>
</dbReference>
<dbReference type="Proteomes" id="UP001501638">
    <property type="component" value="Unassembled WGS sequence"/>
</dbReference>
<protein>
    <submittedName>
        <fullName evidence="1">Uncharacterized protein</fullName>
    </submittedName>
</protein>
<dbReference type="Pfam" id="PF05908">
    <property type="entry name" value="Gamma_PGA_hydro"/>
    <property type="match status" value="1"/>
</dbReference>
<dbReference type="InterPro" id="IPR008585">
    <property type="entry name" value="Gamma_PGA_hydro"/>
</dbReference>
<sequence>MGDLYQSYAELAAAEEEGVDYRILSSSPPGATWASIAIHGGGIEAGSGEMAEAVAAGGLMRYYQFDGMKPSGNQDLHITSSNFDEPTALALVGGARRCLSFHGYTGTTGVAETAIGGLDAEMVARVRARLESAGFRVITAPSEIAGTNPANICNKTSTSMGVQLEMSRAQREAFFTDFTRTGRATKPRTADFYRYVAAVRGAFIGRGHVTLGSVNVSRYTLMPAPAADVDLVATVATDKTAVGGGHFLALVARYQDTNNSYVARLEFSTSQTVILTLRRRVAGTETLLQQHTTALTHAPGRRFWIRFRVTGSTLRARTWDGGPEPGVWQVETTDTSLTAPGQIGMRSILSSANTNTLPVVASWGDFAELSGPQRMTVARSTNGVVKPHTAGTDVRLAQPTIVAL</sequence>
<name>A0ABP5XID5_9ACTN</name>
<proteinExistence type="predicted"/>
<dbReference type="Gene3D" id="3.40.630.100">
    <property type="entry name" value="Poly-gamma-glutamate hydrolase, zinc-binding motif"/>
    <property type="match status" value="1"/>
</dbReference>
<gene>
    <name evidence="1" type="ORF">GCM10010405_46170</name>
</gene>
<accession>A0ABP5XID5</accession>
<organism evidence="1 2">
    <name type="scientific">Streptomyces macrosporus</name>
    <dbReference type="NCBI Taxonomy" id="44032"/>
    <lineage>
        <taxon>Bacteria</taxon>
        <taxon>Bacillati</taxon>
        <taxon>Actinomycetota</taxon>
        <taxon>Actinomycetes</taxon>
        <taxon>Kitasatosporales</taxon>
        <taxon>Streptomycetaceae</taxon>
        <taxon>Streptomyces</taxon>
    </lineage>
</organism>
<comment type="caution">
    <text evidence="1">The sequence shown here is derived from an EMBL/GenBank/DDBJ whole genome shotgun (WGS) entry which is preliminary data.</text>
</comment>
<reference evidence="2" key="1">
    <citation type="journal article" date="2019" name="Int. J. Syst. Evol. Microbiol.">
        <title>The Global Catalogue of Microorganisms (GCM) 10K type strain sequencing project: providing services to taxonomists for standard genome sequencing and annotation.</title>
        <authorList>
            <consortium name="The Broad Institute Genomics Platform"/>
            <consortium name="The Broad Institute Genome Sequencing Center for Infectious Disease"/>
            <person name="Wu L."/>
            <person name="Ma J."/>
        </authorList>
    </citation>
    <scope>NUCLEOTIDE SEQUENCE [LARGE SCALE GENOMIC DNA]</scope>
    <source>
        <strain evidence="2">JCM 6305</strain>
    </source>
</reference>
<evidence type="ECO:0000313" key="1">
    <source>
        <dbReference type="EMBL" id="GAA2456895.1"/>
    </source>
</evidence>
<dbReference type="RefSeq" id="WP_344326640.1">
    <property type="nucleotide sequence ID" value="NZ_BAAASZ010000031.1"/>
</dbReference>
<evidence type="ECO:0000313" key="2">
    <source>
        <dbReference type="Proteomes" id="UP001501638"/>
    </source>
</evidence>